<evidence type="ECO:0000313" key="1">
    <source>
        <dbReference type="EMBL" id="MFM9331214.1"/>
    </source>
</evidence>
<organism evidence="1 2">
    <name type="scientific">Paenibacillus mesotrionivorans</name>
    <dbReference type="NCBI Taxonomy" id="3160968"/>
    <lineage>
        <taxon>Bacteria</taxon>
        <taxon>Bacillati</taxon>
        <taxon>Bacillota</taxon>
        <taxon>Bacilli</taxon>
        <taxon>Bacillales</taxon>
        <taxon>Paenibacillaceae</taxon>
        <taxon>Paenibacillus</taxon>
    </lineage>
</organism>
<name>A0ACC7P6I4_9BACL</name>
<evidence type="ECO:0000313" key="2">
    <source>
        <dbReference type="Proteomes" id="UP001631969"/>
    </source>
</evidence>
<gene>
    <name evidence="1" type="ORF">ACI1P1_23240</name>
</gene>
<dbReference type="EMBL" id="JBJURJ010000017">
    <property type="protein sequence ID" value="MFM9331214.1"/>
    <property type="molecule type" value="Genomic_DNA"/>
</dbReference>
<dbReference type="EC" id="2.1.1.-" evidence="1"/>
<protein>
    <submittedName>
        <fullName evidence="1">Class I SAM-dependent methyltransferase</fullName>
        <ecNumber evidence="1">2.1.1.-</ecNumber>
    </submittedName>
</protein>
<sequence length="266" mass="30005">MNPVVHYYEQYNEDARLTTDHSRRLEYITTTHLLDKYIPIGSELLDLGAGTGIYSFYFAGKGCKVTSTDLTPKHVELIRAIIAQEGLTNIVAEPADATDLSSYADESFDAVLCLGPMYHLKDRAAQLNCLRECMRVLRPGGIVGIAYVNRLFIYPHLVRMDQRYLTREWMDRILDKGEISASDSDCFWTDAYFHLPEEMEALCGECGIIRLEHAATDGIGMYMRQTVNGFTPEEFALWVDYHLQTCTAPSTLGASNHGLYIGQKPL</sequence>
<keyword evidence="2" id="KW-1185">Reference proteome</keyword>
<keyword evidence="1" id="KW-0489">Methyltransferase</keyword>
<proteinExistence type="predicted"/>
<reference evidence="1" key="1">
    <citation type="submission" date="2024-12" db="EMBL/GenBank/DDBJ databases">
        <authorList>
            <person name="Wu N."/>
        </authorList>
    </citation>
    <scope>NUCLEOTIDE SEQUENCE</scope>
    <source>
        <strain evidence="1">P15</strain>
    </source>
</reference>
<keyword evidence="1" id="KW-0808">Transferase</keyword>
<dbReference type="Proteomes" id="UP001631969">
    <property type="component" value="Unassembled WGS sequence"/>
</dbReference>
<comment type="caution">
    <text evidence="1">The sequence shown here is derived from an EMBL/GenBank/DDBJ whole genome shotgun (WGS) entry which is preliminary data.</text>
</comment>
<accession>A0ACC7P6I4</accession>